<dbReference type="GO" id="GO:0003677">
    <property type="term" value="F:DNA binding"/>
    <property type="evidence" value="ECO:0007669"/>
    <property type="project" value="UniProtKB-KW"/>
</dbReference>
<sequence>MRLTAFSDIALRVLLLTGAVPEGEKLTTRAIAEGVGAPYHHVTKTVGRLSGLGLLASSRGRTGGVSITPAGLDATVGSLLRELEAGSAMVECESAGGDCPLDRGCRLRRALADAREAFYGALDDVRVRDLVSERQVGPVLVSIGLRPPEPPAATAGGAPPPMT</sequence>
<gene>
    <name evidence="3" type="ORF">GY22_11540</name>
</gene>
<reference evidence="3 4" key="1">
    <citation type="journal article" date="2003" name="Int. J. Syst. Evol. Microbiol.">
        <title>Kocuria polaris sp. nov., an orange-pigmented psychrophilic bacterium isolated from an Antarctic cyanobacterial mat sample.</title>
        <authorList>
            <person name="Reddy G.S."/>
            <person name="Prakash J.S."/>
            <person name="Prabahar V."/>
            <person name="Matsumoto G.I."/>
            <person name="Stackebrandt E."/>
            <person name="Shivaji S."/>
        </authorList>
    </citation>
    <scope>NUCLEOTIDE SEQUENCE [LARGE SCALE GENOMIC DNA]</scope>
    <source>
        <strain evidence="3 4">CMS 76or</strain>
    </source>
</reference>
<organism evidence="3 4">
    <name type="scientific">Kocuria rosea subsp. polaris</name>
    <dbReference type="NCBI Taxonomy" id="136273"/>
    <lineage>
        <taxon>Bacteria</taxon>
        <taxon>Bacillati</taxon>
        <taxon>Actinomycetota</taxon>
        <taxon>Actinomycetes</taxon>
        <taxon>Micrococcales</taxon>
        <taxon>Micrococcaceae</taxon>
        <taxon>Kocuria</taxon>
    </lineage>
</organism>
<dbReference type="PANTHER" id="PTHR33221:SF4">
    <property type="entry name" value="HTH-TYPE TRANSCRIPTIONAL REPRESSOR NSRR"/>
    <property type="match status" value="1"/>
</dbReference>
<keyword evidence="1" id="KW-0238">DNA-binding</keyword>
<accession>A0A0A6VRR4</accession>
<proteinExistence type="predicted"/>
<dbReference type="GO" id="GO:0003700">
    <property type="term" value="F:DNA-binding transcription factor activity"/>
    <property type="evidence" value="ECO:0007669"/>
    <property type="project" value="TreeGrafter"/>
</dbReference>
<dbReference type="PROSITE" id="PS51197">
    <property type="entry name" value="HTH_RRF2_2"/>
    <property type="match status" value="1"/>
</dbReference>
<comment type="caution">
    <text evidence="3">The sequence shown here is derived from an EMBL/GenBank/DDBJ whole genome shotgun (WGS) entry which is preliminary data.</text>
</comment>
<evidence type="ECO:0000256" key="1">
    <source>
        <dbReference type="ARBA" id="ARBA00023125"/>
    </source>
</evidence>
<dbReference type="InterPro" id="IPR036388">
    <property type="entry name" value="WH-like_DNA-bd_sf"/>
</dbReference>
<protein>
    <submittedName>
        <fullName evidence="3">Rrf2 family transcriptional regulator</fullName>
    </submittedName>
</protein>
<dbReference type="SUPFAM" id="SSF46785">
    <property type="entry name" value="Winged helix' DNA-binding domain"/>
    <property type="match status" value="1"/>
</dbReference>
<evidence type="ECO:0000313" key="4">
    <source>
        <dbReference type="Proteomes" id="UP000030466"/>
    </source>
</evidence>
<dbReference type="Pfam" id="PF02082">
    <property type="entry name" value="Rrf2"/>
    <property type="match status" value="1"/>
</dbReference>
<dbReference type="RefSeq" id="WP_017833927.1">
    <property type="nucleotide sequence ID" value="NZ_JSUH01000010.1"/>
</dbReference>
<evidence type="ECO:0000313" key="3">
    <source>
        <dbReference type="EMBL" id="KHD97038.1"/>
    </source>
</evidence>
<evidence type="ECO:0000256" key="2">
    <source>
        <dbReference type="ARBA" id="ARBA00034078"/>
    </source>
</evidence>
<dbReference type="Proteomes" id="UP000030466">
    <property type="component" value="Unassembled WGS sequence"/>
</dbReference>
<name>A0A0A6VRR4_KOCRO</name>
<dbReference type="PROSITE" id="PS01332">
    <property type="entry name" value="HTH_RRF2_1"/>
    <property type="match status" value="1"/>
</dbReference>
<dbReference type="EMBL" id="JSUH01000010">
    <property type="protein sequence ID" value="KHD97038.1"/>
    <property type="molecule type" value="Genomic_DNA"/>
</dbReference>
<dbReference type="InterPro" id="IPR000944">
    <property type="entry name" value="Tscrpt_reg_Rrf2"/>
</dbReference>
<keyword evidence="4" id="KW-1185">Reference proteome</keyword>
<dbReference type="Gene3D" id="1.10.10.10">
    <property type="entry name" value="Winged helix-like DNA-binding domain superfamily/Winged helix DNA-binding domain"/>
    <property type="match status" value="1"/>
</dbReference>
<dbReference type="InterPro" id="IPR030489">
    <property type="entry name" value="TR_Rrf2-type_CS"/>
</dbReference>
<dbReference type="PANTHER" id="PTHR33221">
    <property type="entry name" value="WINGED HELIX-TURN-HELIX TRANSCRIPTIONAL REGULATOR, RRF2 FAMILY"/>
    <property type="match status" value="1"/>
</dbReference>
<comment type="cofactor">
    <cofactor evidence="2">
        <name>[2Fe-2S] cluster</name>
        <dbReference type="ChEBI" id="CHEBI:190135"/>
    </cofactor>
</comment>
<dbReference type="GO" id="GO:0005829">
    <property type="term" value="C:cytosol"/>
    <property type="evidence" value="ECO:0007669"/>
    <property type="project" value="TreeGrafter"/>
</dbReference>
<dbReference type="InterPro" id="IPR036390">
    <property type="entry name" value="WH_DNA-bd_sf"/>
</dbReference>
<dbReference type="OrthoDB" id="9795923at2"/>
<dbReference type="AlphaFoldDB" id="A0A0A6VRR4"/>